<dbReference type="EMBL" id="BAABRU010000021">
    <property type="protein sequence ID" value="GAA5530620.1"/>
    <property type="molecule type" value="Genomic_DNA"/>
</dbReference>
<reference evidence="1 2" key="1">
    <citation type="submission" date="2024-02" db="EMBL/GenBank/DDBJ databases">
        <title>Herpetosiphon gulosus NBRC 112829.</title>
        <authorList>
            <person name="Ichikawa N."/>
            <person name="Katano-Makiyama Y."/>
            <person name="Hidaka K."/>
        </authorList>
    </citation>
    <scope>NUCLEOTIDE SEQUENCE [LARGE SCALE GENOMIC DNA]</scope>
    <source>
        <strain evidence="1 2">NBRC 112829</strain>
    </source>
</reference>
<protein>
    <submittedName>
        <fullName evidence="1">Uncharacterized protein</fullName>
    </submittedName>
</protein>
<evidence type="ECO:0000313" key="2">
    <source>
        <dbReference type="Proteomes" id="UP001428290"/>
    </source>
</evidence>
<accession>A0ABP9X7U7</accession>
<name>A0ABP9X7U7_9CHLR</name>
<proteinExistence type="predicted"/>
<keyword evidence="2" id="KW-1185">Reference proteome</keyword>
<organism evidence="1 2">
    <name type="scientific">Herpetosiphon gulosus</name>
    <dbReference type="NCBI Taxonomy" id="1973496"/>
    <lineage>
        <taxon>Bacteria</taxon>
        <taxon>Bacillati</taxon>
        <taxon>Chloroflexota</taxon>
        <taxon>Chloroflexia</taxon>
        <taxon>Herpetosiphonales</taxon>
        <taxon>Herpetosiphonaceae</taxon>
        <taxon>Herpetosiphon</taxon>
    </lineage>
</organism>
<comment type="caution">
    <text evidence="1">The sequence shown here is derived from an EMBL/GenBank/DDBJ whole genome shotgun (WGS) entry which is preliminary data.</text>
</comment>
<sequence length="75" mass="8215">MNQSPWYILPYNQNNISSPATHTSHDAVCHDEAVVSSTQDGLSGNDRGDRDVWNTEGGFCLLVPSPLQEDNDTVP</sequence>
<dbReference type="Proteomes" id="UP001428290">
    <property type="component" value="Unassembled WGS sequence"/>
</dbReference>
<evidence type="ECO:0000313" key="1">
    <source>
        <dbReference type="EMBL" id="GAA5530620.1"/>
    </source>
</evidence>
<gene>
    <name evidence="1" type="ORF">Hgul01_04440</name>
</gene>